<dbReference type="PANTHER" id="PTHR43300:SF7">
    <property type="entry name" value="UDP-N-ACETYLBACILLOSAMINE N-ACETYLTRANSFERASE"/>
    <property type="match status" value="1"/>
</dbReference>
<evidence type="ECO:0000313" key="4">
    <source>
        <dbReference type="Proteomes" id="UP001205919"/>
    </source>
</evidence>
<accession>A0AAW5K3T8</accession>
<dbReference type="Proteomes" id="UP001205919">
    <property type="component" value="Unassembled WGS sequence"/>
</dbReference>
<evidence type="ECO:0000256" key="1">
    <source>
        <dbReference type="PIRSR" id="PIRSR620019-1"/>
    </source>
</evidence>
<dbReference type="Gene3D" id="2.160.10.10">
    <property type="entry name" value="Hexapeptide repeat proteins"/>
    <property type="match status" value="1"/>
</dbReference>
<protein>
    <submittedName>
        <fullName evidence="3">NeuD/PglB/VioB family sugar acetyltransferase</fullName>
    </submittedName>
</protein>
<gene>
    <name evidence="3" type="ORF">NE630_00830</name>
</gene>
<dbReference type="RefSeq" id="WP_256181161.1">
    <property type="nucleotide sequence ID" value="NZ_JANFYT010000001.1"/>
</dbReference>
<keyword evidence="4" id="KW-1185">Reference proteome</keyword>
<evidence type="ECO:0000313" key="3">
    <source>
        <dbReference type="EMBL" id="MCQ4812962.1"/>
    </source>
</evidence>
<dbReference type="AlphaFoldDB" id="A0AAW5K3T8"/>
<organism evidence="3 4">
    <name type="scientific">Cloacibacillus evryensis</name>
    <dbReference type="NCBI Taxonomy" id="508460"/>
    <lineage>
        <taxon>Bacteria</taxon>
        <taxon>Thermotogati</taxon>
        <taxon>Synergistota</taxon>
        <taxon>Synergistia</taxon>
        <taxon>Synergistales</taxon>
        <taxon>Synergistaceae</taxon>
        <taxon>Cloacibacillus</taxon>
    </lineage>
</organism>
<comment type="caution">
    <text evidence="3">The sequence shown here is derived from an EMBL/GenBank/DDBJ whole genome shotgun (WGS) entry which is preliminary data.</text>
</comment>
<proteinExistence type="predicted"/>
<sequence length="217" mass="23621">MSVLLKDMVIYGAGGLGREILSLVKRDYADVWRVIGFIDDAPNLPSEIDDVKLLSKDILDSRELSVVLGFAAPKLKAKVFKDLSRKKNISFPNIISRSAVVNKDLRIGNGVVITDFCWISTNVTINNAVFLNVGVTVGHDAVIEDFCSIMPQCAISGYVRVGSETLVGAKSFVLQQKNIGRQAVIAAGSAVFVNVEDNQTVWGNPSHTLIKSQSREK</sequence>
<feature type="site" description="Increases basicity of active site His" evidence="1">
    <location>
        <position position="140"/>
    </location>
</feature>
<reference evidence="3 4" key="1">
    <citation type="submission" date="2022-06" db="EMBL/GenBank/DDBJ databases">
        <title>Isolation of gut microbiota from human fecal samples.</title>
        <authorList>
            <person name="Pamer E.G."/>
            <person name="Barat B."/>
            <person name="Waligurski E."/>
            <person name="Medina S."/>
            <person name="Paddock L."/>
            <person name="Mostad J."/>
        </authorList>
    </citation>
    <scope>NUCLEOTIDE SEQUENCE [LARGE SCALE GENOMIC DNA]</scope>
    <source>
        <strain evidence="3 4">DFI.9.90</strain>
    </source>
</reference>
<dbReference type="InterPro" id="IPR011004">
    <property type="entry name" value="Trimer_LpxA-like_sf"/>
</dbReference>
<feature type="domain" description="PglD N-terminal" evidence="2">
    <location>
        <begin position="8"/>
        <end position="82"/>
    </location>
</feature>
<dbReference type="InterPro" id="IPR020019">
    <property type="entry name" value="AcTrfase_PglD-like"/>
</dbReference>
<dbReference type="Gene3D" id="3.40.50.20">
    <property type="match status" value="1"/>
</dbReference>
<feature type="active site" description="Proton acceptor" evidence="1">
    <location>
        <position position="139"/>
    </location>
</feature>
<dbReference type="InterPro" id="IPR050179">
    <property type="entry name" value="Trans_hexapeptide_repeat"/>
</dbReference>
<dbReference type="NCBIfam" id="TIGR03570">
    <property type="entry name" value="NeuD_NnaD"/>
    <property type="match status" value="1"/>
</dbReference>
<dbReference type="SUPFAM" id="SSF51161">
    <property type="entry name" value="Trimeric LpxA-like enzymes"/>
    <property type="match status" value="1"/>
</dbReference>
<dbReference type="Pfam" id="PF17836">
    <property type="entry name" value="PglD_N"/>
    <property type="match status" value="1"/>
</dbReference>
<dbReference type="CDD" id="cd03360">
    <property type="entry name" value="LbH_AT_putative"/>
    <property type="match status" value="1"/>
</dbReference>
<dbReference type="PANTHER" id="PTHR43300">
    <property type="entry name" value="ACETYLTRANSFERASE"/>
    <property type="match status" value="1"/>
</dbReference>
<name>A0AAW5K3T8_9BACT</name>
<dbReference type="InterPro" id="IPR041561">
    <property type="entry name" value="PglD_N"/>
</dbReference>
<evidence type="ECO:0000259" key="2">
    <source>
        <dbReference type="Pfam" id="PF17836"/>
    </source>
</evidence>
<dbReference type="EMBL" id="JANFYT010000001">
    <property type="protein sequence ID" value="MCQ4812962.1"/>
    <property type="molecule type" value="Genomic_DNA"/>
</dbReference>